<dbReference type="InterPro" id="IPR029052">
    <property type="entry name" value="Metallo-depent_PP-like"/>
</dbReference>
<dbReference type="EMBL" id="CP090978">
    <property type="protein sequence ID" value="UJF31631.1"/>
    <property type="molecule type" value="Genomic_DNA"/>
</dbReference>
<comment type="similarity">
    <text evidence="1">Belongs to the CapA family.</text>
</comment>
<feature type="region of interest" description="Disordered" evidence="2">
    <location>
        <begin position="59"/>
        <end position="112"/>
    </location>
</feature>
<dbReference type="Gene3D" id="3.60.21.10">
    <property type="match status" value="1"/>
</dbReference>
<protein>
    <submittedName>
        <fullName evidence="5">CapA family protein</fullName>
    </submittedName>
</protein>
<keyword evidence="3" id="KW-1133">Transmembrane helix</keyword>
<dbReference type="InterPro" id="IPR052169">
    <property type="entry name" value="CW_Biosynth-Accessory"/>
</dbReference>
<feature type="domain" description="Capsule synthesis protein CapA" evidence="4">
    <location>
        <begin position="118"/>
        <end position="357"/>
    </location>
</feature>
<name>A0ABY3SCG0_9BACL</name>
<dbReference type="Pfam" id="PF09587">
    <property type="entry name" value="PGA_cap"/>
    <property type="match status" value="1"/>
</dbReference>
<keyword evidence="6" id="KW-1185">Reference proteome</keyword>
<evidence type="ECO:0000313" key="5">
    <source>
        <dbReference type="EMBL" id="UJF31631.1"/>
    </source>
</evidence>
<feature type="compositionally biased region" description="Polar residues" evidence="2">
    <location>
        <begin position="85"/>
        <end position="98"/>
    </location>
</feature>
<evidence type="ECO:0000259" key="4">
    <source>
        <dbReference type="SMART" id="SM00854"/>
    </source>
</evidence>
<feature type="transmembrane region" description="Helical" evidence="3">
    <location>
        <begin position="28"/>
        <end position="49"/>
    </location>
</feature>
<proteinExistence type="inferred from homology"/>
<gene>
    <name evidence="5" type="ORF">L0M14_17740</name>
</gene>
<evidence type="ECO:0000256" key="2">
    <source>
        <dbReference type="SAM" id="MobiDB-lite"/>
    </source>
</evidence>
<evidence type="ECO:0000256" key="1">
    <source>
        <dbReference type="ARBA" id="ARBA00005662"/>
    </source>
</evidence>
<dbReference type="PANTHER" id="PTHR33393">
    <property type="entry name" value="POLYGLUTAMINE SYNTHESIS ACCESSORY PROTEIN RV0574C-RELATED"/>
    <property type="match status" value="1"/>
</dbReference>
<feature type="compositionally biased region" description="Basic residues" evidence="2">
    <location>
        <begin position="1"/>
        <end position="13"/>
    </location>
</feature>
<dbReference type="PANTHER" id="PTHR33393:SF13">
    <property type="entry name" value="PGA BIOSYNTHESIS PROTEIN CAPA"/>
    <property type="match status" value="1"/>
</dbReference>
<accession>A0ABY3SCG0</accession>
<feature type="compositionally biased region" description="Low complexity" evidence="2">
    <location>
        <begin position="60"/>
        <end position="84"/>
    </location>
</feature>
<dbReference type="RefSeq" id="WP_235117976.1">
    <property type="nucleotide sequence ID" value="NZ_CP090978.1"/>
</dbReference>
<reference evidence="5 6" key="1">
    <citation type="journal article" date="2024" name="Int. J. Syst. Evol. Microbiol.">
        <title>Paenibacillus hexagrammi sp. nov., a novel bacterium isolated from the gut content of Hexagrammos agrammus.</title>
        <authorList>
            <person name="Jung H.K."/>
            <person name="Kim D.G."/>
            <person name="Zin H."/>
            <person name="Park J."/>
            <person name="Jung H."/>
            <person name="Kim Y.O."/>
            <person name="Kong H.J."/>
            <person name="Kim J.W."/>
            <person name="Kim Y.S."/>
        </authorList>
    </citation>
    <scope>NUCLEOTIDE SEQUENCE [LARGE SCALE GENOMIC DNA]</scope>
    <source>
        <strain evidence="5 6">YPD9-1</strain>
    </source>
</reference>
<evidence type="ECO:0000256" key="3">
    <source>
        <dbReference type="SAM" id="Phobius"/>
    </source>
</evidence>
<evidence type="ECO:0000313" key="6">
    <source>
        <dbReference type="Proteomes" id="UP001649230"/>
    </source>
</evidence>
<dbReference type="Proteomes" id="UP001649230">
    <property type="component" value="Chromosome"/>
</dbReference>
<feature type="region of interest" description="Disordered" evidence="2">
    <location>
        <begin position="1"/>
        <end position="22"/>
    </location>
</feature>
<keyword evidence="3" id="KW-0472">Membrane</keyword>
<sequence length="429" mass="46326">MESRLERHRKSKPQRQQGEFREKTPVKVFLSLTLAAAACFAVGVGAAYVTSRTDPAVQLEAASSSEPRSASSTTPASQAGTSGTVSPEPSVNSSAVTPASSKASSENSASAAGDGTVKLDFVGDVIMAGNVEDILLKQGYDYPYTNVKDIWTNADYTIANLETPVTTRGTAQSKEYVYRSSPDALPELKAAGVDLVNLANNHIMDYGQDGLFDTMEVLDKLDIKRVGAGKNTQEAYEPVIVEKQGIKIAFLGFSRVVPDASWKAGADHAGVAETYSYLMPVEAVQKAKQQADLVVVLAHWGTEREDNPDKNQKELAHRYIDAGADLIVGGHPHVLQGFENYKGKWIAYSMGNFIFTTNGNSKTWDSGILEASCSKDQQCDIQLVPILTKGALPTPMNAEDGSKLFERLTKISKAFNVKVDEQGHILQTK</sequence>
<dbReference type="InterPro" id="IPR019079">
    <property type="entry name" value="Capsule_synth_CapA"/>
</dbReference>
<dbReference type="SMART" id="SM00854">
    <property type="entry name" value="PGA_cap"/>
    <property type="match status" value="1"/>
</dbReference>
<keyword evidence="3" id="KW-0812">Transmembrane</keyword>
<dbReference type="CDD" id="cd07381">
    <property type="entry name" value="MPP_CapA"/>
    <property type="match status" value="1"/>
</dbReference>
<dbReference type="SUPFAM" id="SSF56300">
    <property type="entry name" value="Metallo-dependent phosphatases"/>
    <property type="match status" value="1"/>
</dbReference>
<feature type="compositionally biased region" description="Low complexity" evidence="2">
    <location>
        <begin position="99"/>
        <end position="112"/>
    </location>
</feature>
<organism evidence="5 6">
    <name type="scientific">Paenibacillus hexagrammi</name>
    <dbReference type="NCBI Taxonomy" id="2908839"/>
    <lineage>
        <taxon>Bacteria</taxon>
        <taxon>Bacillati</taxon>
        <taxon>Bacillota</taxon>
        <taxon>Bacilli</taxon>
        <taxon>Bacillales</taxon>
        <taxon>Paenibacillaceae</taxon>
        <taxon>Paenibacillus</taxon>
    </lineage>
</organism>